<organism evidence="4 5">
    <name type="scientific">Cylicocyclus nassatus</name>
    <name type="common">Nematode worm</name>
    <dbReference type="NCBI Taxonomy" id="53992"/>
    <lineage>
        <taxon>Eukaryota</taxon>
        <taxon>Metazoa</taxon>
        <taxon>Ecdysozoa</taxon>
        <taxon>Nematoda</taxon>
        <taxon>Chromadorea</taxon>
        <taxon>Rhabditida</taxon>
        <taxon>Rhabditina</taxon>
        <taxon>Rhabditomorpha</taxon>
        <taxon>Strongyloidea</taxon>
        <taxon>Strongylidae</taxon>
        <taxon>Cylicocyclus</taxon>
    </lineage>
</organism>
<feature type="compositionally biased region" description="Basic and acidic residues" evidence="3">
    <location>
        <begin position="80"/>
        <end position="93"/>
    </location>
</feature>
<dbReference type="AlphaFoldDB" id="A0AA36GFG0"/>
<reference evidence="4" key="1">
    <citation type="submission" date="2023-07" db="EMBL/GenBank/DDBJ databases">
        <authorList>
            <consortium name="CYATHOMIX"/>
        </authorList>
    </citation>
    <scope>NUCLEOTIDE SEQUENCE</scope>
    <source>
        <strain evidence="4">N/A</strain>
    </source>
</reference>
<evidence type="ECO:0000313" key="5">
    <source>
        <dbReference type="Proteomes" id="UP001176961"/>
    </source>
</evidence>
<dbReference type="PANTHER" id="PTHR28524:SF3">
    <property type="entry name" value="SUCCINATE DEHYDROGENASE ASSEMBLY FACTOR 4, MITOCHONDRIAL"/>
    <property type="match status" value="1"/>
</dbReference>
<dbReference type="GO" id="GO:0005739">
    <property type="term" value="C:mitochondrion"/>
    <property type="evidence" value="ECO:0007669"/>
    <property type="project" value="TreeGrafter"/>
</dbReference>
<keyword evidence="5" id="KW-1185">Reference proteome</keyword>
<accession>A0AA36GFG0</accession>
<name>A0AA36GFG0_CYLNA</name>
<dbReference type="Proteomes" id="UP001176961">
    <property type="component" value="Unassembled WGS sequence"/>
</dbReference>
<dbReference type="Pfam" id="PF07896">
    <property type="entry name" value="DUF1674"/>
    <property type="match status" value="1"/>
</dbReference>
<comment type="caution">
    <text evidence="4">The sequence shown here is derived from an EMBL/GenBank/DDBJ whole genome shotgun (WGS) entry which is preliminary data.</text>
</comment>
<feature type="region of interest" description="Disordered" evidence="3">
    <location>
        <begin position="14"/>
        <end position="93"/>
    </location>
</feature>
<dbReference type="GO" id="GO:0034553">
    <property type="term" value="P:mitochondrial respiratory chain complex II assembly"/>
    <property type="evidence" value="ECO:0007669"/>
    <property type="project" value="TreeGrafter"/>
</dbReference>
<dbReference type="InterPro" id="IPR012875">
    <property type="entry name" value="SDHF4"/>
</dbReference>
<evidence type="ECO:0000256" key="3">
    <source>
        <dbReference type="SAM" id="MobiDB-lite"/>
    </source>
</evidence>
<evidence type="ECO:0000256" key="1">
    <source>
        <dbReference type="ARBA" id="ARBA00005701"/>
    </source>
</evidence>
<dbReference type="PANTHER" id="PTHR28524">
    <property type="entry name" value="SUCCINATE DEHYDROGENASE ASSEMBLY FACTOR 4, MITOCHONDRIAL"/>
    <property type="match status" value="1"/>
</dbReference>
<evidence type="ECO:0000313" key="4">
    <source>
        <dbReference type="EMBL" id="CAJ0592509.1"/>
    </source>
</evidence>
<feature type="compositionally biased region" description="Basic and acidic residues" evidence="3">
    <location>
        <begin position="44"/>
        <end position="56"/>
    </location>
</feature>
<protein>
    <recommendedName>
        <fullName evidence="2">Succinate dehydrogenase assembly factor 4, mitochondrial</fullName>
    </recommendedName>
</protein>
<evidence type="ECO:0000256" key="2">
    <source>
        <dbReference type="ARBA" id="ARBA00022170"/>
    </source>
</evidence>
<gene>
    <name evidence="4" type="ORF">CYNAS_LOCUS4492</name>
</gene>
<feature type="compositionally biased region" description="Basic and acidic residues" evidence="3">
    <location>
        <begin position="19"/>
        <end position="37"/>
    </location>
</feature>
<proteinExistence type="inferred from homology"/>
<dbReference type="EMBL" id="CATQJL010000112">
    <property type="protein sequence ID" value="CAJ0592509.1"/>
    <property type="molecule type" value="Genomic_DNA"/>
</dbReference>
<comment type="similarity">
    <text evidence="1">Belongs to the SDHAF4 family.</text>
</comment>
<sequence>MLRVLGKIVPRTAPTRCLGSEKPKVPKQKISKEEIMKKKTPAGKLDEMKPYEDPYLKKHPGGVNPVTGEIGGPAGPEPTRYGDWERKGRVSDF</sequence>